<organism evidence="1 2">
    <name type="scientific">Thermodesulfovibrio yellowstonii</name>
    <dbReference type="NCBI Taxonomy" id="28262"/>
    <lineage>
        <taxon>Bacteria</taxon>
        <taxon>Pseudomonadati</taxon>
        <taxon>Nitrospirota</taxon>
        <taxon>Thermodesulfovibrionia</taxon>
        <taxon>Thermodesulfovibrionales</taxon>
        <taxon>Thermodesulfovibrionaceae</taxon>
        <taxon>Thermodesulfovibrio</taxon>
    </lineage>
</organism>
<sequence>MTLKGEFFASIKNAWNERNGGDPSLTLGVTVILRMTKMLRVTVILRVEETLRVTEMLKLKDMLRSNVHH</sequence>
<comment type="caution">
    <text evidence="1">The sequence shown here is derived from an EMBL/GenBank/DDBJ whole genome shotgun (WGS) entry which is preliminary data.</text>
</comment>
<proteinExistence type="predicted"/>
<reference evidence="1" key="1">
    <citation type="submission" date="2022-12" db="EMBL/GenBank/DDBJ databases">
        <title>Reference genome sequencing for broad-spectrum identification of bacterial and archaeal isolates by mass spectrometry.</title>
        <authorList>
            <person name="Sekiguchi Y."/>
            <person name="Tourlousse D.M."/>
        </authorList>
    </citation>
    <scope>NUCLEOTIDE SEQUENCE</scope>
    <source>
        <strain evidence="1">TSL-P1</strain>
    </source>
</reference>
<protein>
    <submittedName>
        <fullName evidence="1">Uncharacterized protein</fullName>
    </submittedName>
</protein>
<dbReference type="AlphaFoldDB" id="A0A9W6GHT8"/>
<gene>
    <name evidence="1" type="ORF">TISLANDTSLP1_18570</name>
</gene>
<dbReference type="EMBL" id="BSDX01000001">
    <property type="protein sequence ID" value="GLI54164.1"/>
    <property type="molecule type" value="Genomic_DNA"/>
</dbReference>
<name>A0A9W6GHT8_9BACT</name>
<accession>A0A9W6GHT8</accession>
<evidence type="ECO:0000313" key="1">
    <source>
        <dbReference type="EMBL" id="GLI54164.1"/>
    </source>
</evidence>
<keyword evidence="2" id="KW-1185">Reference proteome</keyword>
<evidence type="ECO:0000313" key="2">
    <source>
        <dbReference type="Proteomes" id="UP001144297"/>
    </source>
</evidence>
<dbReference type="Proteomes" id="UP001144297">
    <property type="component" value="Unassembled WGS sequence"/>
</dbReference>